<sequence>MGEFLRKIFGCQRNNGNNKSIKMSPSFNTFLLPAPLPKWPQGRGFATGTINLGELQVAEIKRFEFIWGSHLSRDKRNSISFYKPLGIPEGYFSLGHYCHPNDKPLNGYVLVAKDLVSHDNGSPALVMPVDYKLVWSSDDGMGTSDQSGHFWVPKPPSGYKALGFVVKTQPGKPNLSEVRCVREDLVDDCETCGELLNILSKFRNIPFKVFKTRPRDRGMLGRGVSVGTFYCTSLWTEGEEIPNVCLKNKDPNWLAMPNLNQIHALIHHYGPTVFFHPNEVYFPSSVSWFFENGVLLYKAGQSTGEPVDAEGSNLPSGGTNDGEYWLDLPTDDRKEILKRGNLESAQLYVHVKPALGGTFTDMAMWVFSPFNGPATLKIGPRSIALSRTGEHIGDWEHFTLRISNFTGELESIYFSQHSGGVWKNACDLEFMEGNRPVVYASKHGHACYPFPGTYLQGSSNLGIGIRNDCARSNFCLDSSTHYQIIAAEYLGEDVTEPYWLQYMREWGPKIVYDSRKELDKVIKRFPLLLRRSVANLVGKFPGELSGQSGPTGPKEKNNWLGDERW</sequence>
<dbReference type="Pfam" id="PF06101">
    <property type="entry name" value="Vps62"/>
    <property type="match status" value="1"/>
</dbReference>
<evidence type="ECO:0000313" key="2">
    <source>
        <dbReference type="Proteomes" id="UP000813463"/>
    </source>
</evidence>
<evidence type="ECO:0000313" key="3">
    <source>
        <dbReference type="RefSeq" id="XP_021848481.2"/>
    </source>
</evidence>
<reference evidence="3" key="2">
    <citation type="submission" date="2025-08" db="UniProtKB">
        <authorList>
            <consortium name="RefSeq"/>
        </authorList>
    </citation>
    <scope>IDENTIFICATION</scope>
    <source>
        <tissue evidence="3">Leaf</tissue>
    </source>
</reference>
<evidence type="ECO:0008006" key="4">
    <source>
        <dbReference type="Google" id="ProtNLM"/>
    </source>
</evidence>
<dbReference type="PANTHER" id="PTHR48173:SF2">
    <property type="entry name" value="VACUOLAR PROTEIN SORTING-ASSOCIATED PROTEIN 62"/>
    <property type="match status" value="1"/>
</dbReference>
<name>A0A9R0IFP3_SPIOL</name>
<proteinExistence type="predicted"/>
<accession>A0A9R0IFP3</accession>
<gene>
    <name evidence="3" type="primary">LOC110788146</name>
</gene>
<feature type="region of interest" description="Disordered" evidence="1">
    <location>
        <begin position="544"/>
        <end position="565"/>
    </location>
</feature>
<protein>
    <recommendedName>
        <fullName evidence="4">Vacuolar protein sorting-associated protein 62</fullName>
    </recommendedName>
</protein>
<dbReference type="AlphaFoldDB" id="A0A9R0IFP3"/>
<dbReference type="KEGG" id="soe:110788146"/>
<keyword evidence="2" id="KW-1185">Reference proteome</keyword>
<dbReference type="Proteomes" id="UP000813463">
    <property type="component" value="Chromosome 6"/>
</dbReference>
<dbReference type="InterPro" id="IPR009291">
    <property type="entry name" value="Vps62"/>
</dbReference>
<dbReference type="GeneID" id="110788146"/>
<reference evidence="2" key="1">
    <citation type="journal article" date="2021" name="Nat. Commun.">
        <title>Genomic analyses provide insights into spinach domestication and the genetic basis of agronomic traits.</title>
        <authorList>
            <person name="Cai X."/>
            <person name="Sun X."/>
            <person name="Xu C."/>
            <person name="Sun H."/>
            <person name="Wang X."/>
            <person name="Ge C."/>
            <person name="Zhang Z."/>
            <person name="Wang Q."/>
            <person name="Fei Z."/>
            <person name="Jiao C."/>
            <person name="Wang Q."/>
        </authorList>
    </citation>
    <scope>NUCLEOTIDE SEQUENCE [LARGE SCALE GENOMIC DNA]</scope>
    <source>
        <strain evidence="2">cv. Varoflay</strain>
    </source>
</reference>
<feature type="compositionally biased region" description="Basic and acidic residues" evidence="1">
    <location>
        <begin position="553"/>
        <end position="565"/>
    </location>
</feature>
<organism evidence="2 3">
    <name type="scientific">Spinacia oleracea</name>
    <name type="common">Spinach</name>
    <dbReference type="NCBI Taxonomy" id="3562"/>
    <lineage>
        <taxon>Eukaryota</taxon>
        <taxon>Viridiplantae</taxon>
        <taxon>Streptophyta</taxon>
        <taxon>Embryophyta</taxon>
        <taxon>Tracheophyta</taxon>
        <taxon>Spermatophyta</taxon>
        <taxon>Magnoliopsida</taxon>
        <taxon>eudicotyledons</taxon>
        <taxon>Gunneridae</taxon>
        <taxon>Pentapetalae</taxon>
        <taxon>Caryophyllales</taxon>
        <taxon>Chenopodiaceae</taxon>
        <taxon>Chenopodioideae</taxon>
        <taxon>Anserineae</taxon>
        <taxon>Spinacia</taxon>
    </lineage>
</organism>
<dbReference type="RefSeq" id="XP_021848481.2">
    <property type="nucleotide sequence ID" value="XM_021992789.2"/>
</dbReference>
<evidence type="ECO:0000256" key="1">
    <source>
        <dbReference type="SAM" id="MobiDB-lite"/>
    </source>
</evidence>
<dbReference type="PANTHER" id="PTHR48173">
    <property type="entry name" value="GNK2-HOMOLOGOUS DOMAIN-CONTAINING PROTEIN"/>
    <property type="match status" value="1"/>
</dbReference>